<evidence type="ECO:0000256" key="4">
    <source>
        <dbReference type="SAM" id="MobiDB-lite"/>
    </source>
</evidence>
<dbReference type="AlphaFoldDB" id="C3Z5Y4"/>
<evidence type="ECO:0000256" key="1">
    <source>
        <dbReference type="ARBA" id="ARBA00022737"/>
    </source>
</evidence>
<comment type="similarity">
    <text evidence="3">Belongs to the IFIT family.</text>
</comment>
<protein>
    <submittedName>
        <fullName evidence="5">Uncharacterized protein</fullName>
    </submittedName>
</protein>
<name>C3Z5Y4_BRAFL</name>
<evidence type="ECO:0000256" key="2">
    <source>
        <dbReference type="ARBA" id="ARBA00022803"/>
    </source>
</evidence>
<keyword evidence="2" id="KW-0802">TPR repeat</keyword>
<dbReference type="InterPro" id="IPR035897">
    <property type="entry name" value="Toll_tir_struct_dom_sf"/>
</dbReference>
<feature type="region of interest" description="Disordered" evidence="4">
    <location>
        <begin position="351"/>
        <end position="515"/>
    </location>
</feature>
<dbReference type="SUPFAM" id="SSF52200">
    <property type="entry name" value="Toll/Interleukin receptor TIR domain"/>
    <property type="match status" value="1"/>
</dbReference>
<dbReference type="InParanoid" id="C3Z5Y4"/>
<gene>
    <name evidence="5" type="ORF">BRAFLDRAFT_66017</name>
</gene>
<evidence type="ECO:0000313" key="5">
    <source>
        <dbReference type="EMBL" id="EEN52247.1"/>
    </source>
</evidence>
<dbReference type="InterPro" id="IPR011990">
    <property type="entry name" value="TPR-like_helical_dom_sf"/>
</dbReference>
<organism>
    <name type="scientific">Branchiostoma floridae</name>
    <name type="common">Florida lancelet</name>
    <name type="synonym">Amphioxus</name>
    <dbReference type="NCBI Taxonomy" id="7739"/>
    <lineage>
        <taxon>Eukaryota</taxon>
        <taxon>Metazoa</taxon>
        <taxon>Chordata</taxon>
        <taxon>Cephalochordata</taxon>
        <taxon>Leptocardii</taxon>
        <taxon>Amphioxiformes</taxon>
        <taxon>Branchiostomatidae</taxon>
        <taxon>Branchiostoma</taxon>
    </lineage>
</organism>
<feature type="compositionally biased region" description="Polar residues" evidence="4">
    <location>
        <begin position="441"/>
        <end position="453"/>
    </location>
</feature>
<dbReference type="Gene3D" id="1.25.40.10">
    <property type="entry name" value="Tetratricopeptide repeat domain"/>
    <property type="match status" value="1"/>
</dbReference>
<dbReference type="EMBL" id="GG666583">
    <property type="protein sequence ID" value="EEN52247.1"/>
    <property type="molecule type" value="Genomic_DNA"/>
</dbReference>
<feature type="compositionally biased region" description="Basic residues" evidence="4">
    <location>
        <begin position="399"/>
        <end position="413"/>
    </location>
</feature>
<proteinExistence type="inferred from homology"/>
<accession>C3Z5Y4</accession>
<dbReference type="STRING" id="7739.C3Z5Y4"/>
<keyword evidence="1" id="KW-0677">Repeat</keyword>
<sequence length="632" mass="71199">MTILLILSMNITVDEHERIYPFYSYYCAGEMEEGLRGEEDALWRKLRDLPTLFQLNIPRMAEASFSKVITKLRTEKRQVPEEVDEDVRSENLLAFLLLYIDKIEEAKPHIDSVLNEADPNLVALGNICAYHLKMYDVTEAMNDLRTMESIIKVNDQVAENKKAIAIGEQGYCLSRLGPKCHQMAVEKFREALGCGPPDYKLKVKWNYGLALCLDRLLDRHAFVEDPKFKPTEVYEEAKRCLALVTGSDIQDFCGKGWVALGEVHSKYVKIDRKYFECNRKPEVLSNHQIDECFEKGLTVASDDHFVLERAGRHYRHRKRVDEAIKCLEKANIVRPSAFAWHHLGLAYRSKAPRGRTSHGSSPGWRGRSRQRGNQYWGASPENGAHCNWYQSSTPSRGGRGGRGRPGGRGRGMGRGRFDHGNINTSHHDVRQQVGRGRPWSPQVQWNPDGRNQTGLGGQSPEGADTIHGYKGYGTNVPLRYQNPARGGRGERARTRRRGYCGGQGSSQTRYDNDGASSLTHEVQSVENRTDDVDKVQRDLVEMVADLINKSTCVIFVVSKRSLQNGMTAYVIGMAVQVVNKRGLGNLVTVNVDDCSIPQIISGYPSIKMADCSALQMGVNMNLFRKIISTERC</sequence>
<evidence type="ECO:0000256" key="3">
    <source>
        <dbReference type="ARBA" id="ARBA00038336"/>
    </source>
</evidence>
<reference evidence="5" key="1">
    <citation type="journal article" date="2008" name="Nature">
        <title>The amphioxus genome and the evolution of the chordate karyotype.</title>
        <authorList>
            <consortium name="US DOE Joint Genome Institute (JGI-PGF)"/>
            <person name="Putnam N.H."/>
            <person name="Butts T."/>
            <person name="Ferrier D.E.K."/>
            <person name="Furlong R.F."/>
            <person name="Hellsten U."/>
            <person name="Kawashima T."/>
            <person name="Robinson-Rechavi M."/>
            <person name="Shoguchi E."/>
            <person name="Terry A."/>
            <person name="Yu J.-K."/>
            <person name="Benito-Gutierrez E.L."/>
            <person name="Dubchak I."/>
            <person name="Garcia-Fernandez J."/>
            <person name="Gibson-Brown J.J."/>
            <person name="Grigoriev I.V."/>
            <person name="Horton A.C."/>
            <person name="de Jong P.J."/>
            <person name="Jurka J."/>
            <person name="Kapitonov V.V."/>
            <person name="Kohara Y."/>
            <person name="Kuroki Y."/>
            <person name="Lindquist E."/>
            <person name="Lucas S."/>
            <person name="Osoegawa K."/>
            <person name="Pennacchio L.A."/>
            <person name="Salamov A.A."/>
            <person name="Satou Y."/>
            <person name="Sauka-Spengler T."/>
            <person name="Schmutz J."/>
            <person name="Shin-I T."/>
            <person name="Toyoda A."/>
            <person name="Bronner-Fraser M."/>
            <person name="Fujiyama A."/>
            <person name="Holland L.Z."/>
            <person name="Holland P.W.H."/>
            <person name="Satoh N."/>
            <person name="Rokhsar D.S."/>
        </authorList>
    </citation>
    <scope>NUCLEOTIDE SEQUENCE [LARGE SCALE GENOMIC DNA]</scope>
    <source>
        <strain evidence="5">S238N-H82</strain>
        <tissue evidence="5">Testes</tissue>
    </source>
</reference>
<dbReference type="SUPFAM" id="SSF48452">
    <property type="entry name" value="TPR-like"/>
    <property type="match status" value="1"/>
</dbReference>
<feature type="compositionally biased region" description="Basic and acidic residues" evidence="4">
    <location>
        <begin position="415"/>
        <end position="430"/>
    </location>
</feature>
<dbReference type="PANTHER" id="PTHR10271">
    <property type="entry name" value="INTERFERON-INDUCED PROTEIN WITH TETRATRICOPEPTIDE REPEATS"/>
    <property type="match status" value="1"/>
</dbReference>
<feature type="compositionally biased region" description="Polar residues" evidence="4">
    <location>
        <begin position="505"/>
        <end position="515"/>
    </location>
</feature>
<dbReference type="PANTHER" id="PTHR10271:SF0">
    <property type="entry name" value="INTERFERON-INDUCED PROTEIN WITH TETRATRICOPEPTIDE REPEATS 5"/>
    <property type="match status" value="1"/>
</dbReference>